<dbReference type="EMBL" id="MPRK01000256">
    <property type="protein sequence ID" value="OOZ37934.1"/>
    <property type="molecule type" value="Genomic_DNA"/>
</dbReference>
<organism evidence="2 3">
    <name type="scientific">Solemya elarraichensis gill symbiont</name>
    <dbReference type="NCBI Taxonomy" id="1918949"/>
    <lineage>
        <taxon>Bacteria</taxon>
        <taxon>Pseudomonadati</taxon>
        <taxon>Pseudomonadota</taxon>
        <taxon>Gammaproteobacteria</taxon>
        <taxon>sulfur-oxidizing symbionts</taxon>
    </lineage>
</organism>
<gene>
    <name evidence="2" type="ORF">BOW52_09925</name>
</gene>
<comment type="caution">
    <text evidence="2">The sequence shown here is derived from an EMBL/GenBank/DDBJ whole genome shotgun (WGS) entry which is preliminary data.</text>
</comment>
<feature type="transmembrane region" description="Helical" evidence="1">
    <location>
        <begin position="52"/>
        <end position="77"/>
    </location>
</feature>
<dbReference type="OrthoDB" id="5877149at2"/>
<accession>A0A1T2KYS2</accession>
<keyword evidence="1" id="KW-1133">Transmembrane helix</keyword>
<reference evidence="2 3" key="1">
    <citation type="submission" date="2016-11" db="EMBL/GenBank/DDBJ databases">
        <title>Mixed transmission modes and dynamic genome evolution in an obligate animal-bacterial symbiosis.</title>
        <authorList>
            <person name="Russell S.L."/>
            <person name="Corbett-Detig R.B."/>
            <person name="Cavanaugh C.M."/>
        </authorList>
    </citation>
    <scope>NUCLEOTIDE SEQUENCE [LARGE SCALE GENOMIC DNA]</scope>
    <source>
        <strain evidence="2">Sp-SM6</strain>
    </source>
</reference>
<dbReference type="RefSeq" id="WP_135568235.1">
    <property type="nucleotide sequence ID" value="NZ_MPRK01000256.1"/>
</dbReference>
<keyword evidence="3" id="KW-1185">Reference proteome</keyword>
<protein>
    <submittedName>
        <fullName evidence="2">Uncharacterized protein</fullName>
    </submittedName>
</protein>
<dbReference type="Proteomes" id="UP000190198">
    <property type="component" value="Unassembled WGS sequence"/>
</dbReference>
<evidence type="ECO:0000313" key="2">
    <source>
        <dbReference type="EMBL" id="OOZ37934.1"/>
    </source>
</evidence>
<evidence type="ECO:0000256" key="1">
    <source>
        <dbReference type="SAM" id="Phobius"/>
    </source>
</evidence>
<sequence>MLSRVFGSQDFIESALEVIDETFDGEESKHLKASQKGDVLKAYEPFKVSQRILAFSFTFFYLVALGSAAMMKAFAVGDPDVIFTAMDNAGLDMVMLAIVTFYFGGGALESLGRARKNTSVE</sequence>
<evidence type="ECO:0000313" key="3">
    <source>
        <dbReference type="Proteomes" id="UP000190198"/>
    </source>
</evidence>
<keyword evidence="1" id="KW-0812">Transmembrane</keyword>
<feature type="transmembrane region" description="Helical" evidence="1">
    <location>
        <begin position="89"/>
        <end position="108"/>
    </location>
</feature>
<name>A0A1T2KYS2_9GAMM</name>
<proteinExistence type="predicted"/>
<dbReference type="AlphaFoldDB" id="A0A1T2KYS2"/>
<keyword evidence="1" id="KW-0472">Membrane</keyword>